<dbReference type="CDD" id="cd06579">
    <property type="entry name" value="TM_PBP1_transp_AraH_like"/>
    <property type="match status" value="1"/>
</dbReference>
<feature type="transmembrane region" description="Helical" evidence="8">
    <location>
        <begin position="314"/>
        <end position="333"/>
    </location>
</feature>
<sequence length="703" mass="77526">MMKTISRLRYKYWPDQIFGEILQKSWMETAVPLAVLIFTIVFFSTQIENFISPANLSDNFRQASELGFVVLGISLVLIVGGIDLSVASIFALCNLLVLYCMHVWQLPLPASIAITLVFGGLLGAVNGILIGYFRMRAFLTTMVTLIVFKSIHDLINVKVAVPISSNFPDSPMWDTMGYGSILSVPTAVWAFGIVALFCHILLTRLRPGWWLLAVGGNRRSAYNIGLPVNRIVALSYVASGALTSASAIFYAARLASPGADTGVGLEITVLTAAILGGIRLGGGKGSVMKAILGTLIILLLTNGLLRMATSAGTARIILATILLLAAALDIRWFKNRHKAVQEMYVSPAYLKLPEMPDDVAAPNAAFAPNDRLKNVETIGLGMIEAPEDVILDADDNLYSGNRHGEIIRFFAPDYKRHEVYARIGGQPLGMAFDAGYNLYVCVGGMGLYRVTADREVELITDETNRSLLSVIDDSRLKLADDLDILPDGRILFSEATVRYEMHEWQTDALEGRGNGRIILYDPKHKKTTTVLRHLTFPNGIVLGSDGQSILFAESWKCSIKRYWFDGPKKGDVEMVIDNLLGYPDNINVASDGNFWLAIMGMRSQVFDLAMRKPGFRRRMAKQLPGDEWLAPNINTGCIVKFNEAGEILDVLWDMHGENHPMITSMREHKGYLYIGGIYNNRIGRIKLDGADETFVSSGKYHVG</sequence>
<feature type="domain" description="Strictosidine synthase conserved region" evidence="9">
    <location>
        <begin position="480"/>
        <end position="566"/>
    </location>
</feature>
<comment type="subcellular location">
    <subcellularLocation>
        <location evidence="1">Cell membrane</location>
        <topology evidence="1">Multi-pass membrane protein</topology>
    </subcellularLocation>
</comment>
<evidence type="ECO:0000256" key="8">
    <source>
        <dbReference type="SAM" id="Phobius"/>
    </source>
</evidence>
<dbReference type="InterPro" id="IPR001851">
    <property type="entry name" value="ABC_transp_permease"/>
</dbReference>
<gene>
    <name evidence="10" type="ORF">E1B25_02745</name>
</gene>
<dbReference type="Pfam" id="PF20067">
    <property type="entry name" value="SSL_N"/>
    <property type="match status" value="1"/>
</dbReference>
<dbReference type="GO" id="GO:0005886">
    <property type="term" value="C:plasma membrane"/>
    <property type="evidence" value="ECO:0007669"/>
    <property type="project" value="UniProtKB-SubCell"/>
</dbReference>
<dbReference type="PANTHER" id="PTHR32196:SF21">
    <property type="entry name" value="ABC TRANSPORTER PERMEASE PROTEIN YPHD-RELATED"/>
    <property type="match status" value="1"/>
</dbReference>
<accession>A0A4R5F182</accession>
<dbReference type="Pfam" id="PF03088">
    <property type="entry name" value="Str_synth"/>
    <property type="match status" value="1"/>
</dbReference>
<dbReference type="Gene3D" id="2.120.10.30">
    <property type="entry name" value="TolB, C-terminal domain"/>
    <property type="match status" value="1"/>
</dbReference>
<keyword evidence="5 8" id="KW-0812">Transmembrane</keyword>
<feature type="transmembrane region" description="Helical" evidence="8">
    <location>
        <begin position="30"/>
        <end position="47"/>
    </location>
</feature>
<evidence type="ECO:0000256" key="2">
    <source>
        <dbReference type="ARBA" id="ARBA00022448"/>
    </source>
</evidence>
<protein>
    <submittedName>
        <fullName evidence="10">ABC transporter permease</fullName>
    </submittedName>
</protein>
<evidence type="ECO:0000256" key="1">
    <source>
        <dbReference type="ARBA" id="ARBA00004651"/>
    </source>
</evidence>
<dbReference type="FunFam" id="2.120.10.30:FF:000066">
    <property type="entry name" value="ABC transporter permease protein"/>
    <property type="match status" value="1"/>
</dbReference>
<evidence type="ECO:0000256" key="7">
    <source>
        <dbReference type="ARBA" id="ARBA00023136"/>
    </source>
</evidence>
<keyword evidence="2" id="KW-0813">Transport</keyword>
<keyword evidence="11" id="KW-1185">Reference proteome</keyword>
<evidence type="ECO:0000256" key="4">
    <source>
        <dbReference type="ARBA" id="ARBA00022519"/>
    </source>
</evidence>
<feature type="transmembrane region" description="Helical" evidence="8">
    <location>
        <begin position="258"/>
        <end position="278"/>
    </location>
</feature>
<dbReference type="Pfam" id="PF02653">
    <property type="entry name" value="BPD_transp_2"/>
    <property type="match status" value="1"/>
</dbReference>
<evidence type="ECO:0000256" key="3">
    <source>
        <dbReference type="ARBA" id="ARBA00022475"/>
    </source>
</evidence>
<dbReference type="Proteomes" id="UP000294662">
    <property type="component" value="Unassembled WGS sequence"/>
</dbReference>
<proteinExistence type="predicted"/>
<dbReference type="OrthoDB" id="9775406at2"/>
<feature type="transmembrane region" description="Helical" evidence="8">
    <location>
        <begin position="228"/>
        <end position="252"/>
    </location>
</feature>
<reference evidence="10 11" key="1">
    <citation type="submission" date="2019-03" db="EMBL/GenBank/DDBJ databases">
        <authorList>
            <person name="Zhang S."/>
        </authorList>
    </citation>
    <scope>NUCLEOTIDE SEQUENCE [LARGE SCALE GENOMIC DNA]</scope>
    <source>
        <strain evidence="10 11">S4J41</strain>
    </source>
</reference>
<dbReference type="GO" id="GO:0022857">
    <property type="term" value="F:transmembrane transporter activity"/>
    <property type="evidence" value="ECO:0007669"/>
    <property type="project" value="InterPro"/>
</dbReference>
<dbReference type="InterPro" id="IPR011042">
    <property type="entry name" value="6-blade_b-propeller_TolB-like"/>
</dbReference>
<organism evidence="10 11">
    <name type="scientific">Antarcticimicrobium sediminis</name>
    <dbReference type="NCBI Taxonomy" id="2546227"/>
    <lineage>
        <taxon>Bacteria</taxon>
        <taxon>Pseudomonadati</taxon>
        <taxon>Pseudomonadota</taxon>
        <taxon>Alphaproteobacteria</taxon>
        <taxon>Rhodobacterales</taxon>
        <taxon>Paracoccaceae</taxon>
        <taxon>Antarcticimicrobium</taxon>
    </lineage>
</organism>
<dbReference type="InterPro" id="IPR018119">
    <property type="entry name" value="Strictosidine_synth_cons-reg"/>
</dbReference>
<feature type="transmembrane region" description="Helical" evidence="8">
    <location>
        <begin position="67"/>
        <end position="100"/>
    </location>
</feature>
<keyword evidence="4" id="KW-0997">Cell inner membrane</keyword>
<keyword evidence="6 8" id="KW-1133">Transmembrane helix</keyword>
<dbReference type="SUPFAM" id="SSF63829">
    <property type="entry name" value="Calcium-dependent phosphotriesterase"/>
    <property type="match status" value="1"/>
</dbReference>
<dbReference type="EMBL" id="SMFP01000001">
    <property type="protein sequence ID" value="TDE41143.1"/>
    <property type="molecule type" value="Genomic_DNA"/>
</dbReference>
<feature type="transmembrane region" description="Helical" evidence="8">
    <location>
        <begin position="112"/>
        <end position="133"/>
    </location>
</feature>
<name>A0A4R5F182_9RHOB</name>
<feature type="transmembrane region" description="Helical" evidence="8">
    <location>
        <begin position="178"/>
        <end position="202"/>
    </location>
</feature>
<evidence type="ECO:0000313" key="10">
    <source>
        <dbReference type="EMBL" id="TDE41143.1"/>
    </source>
</evidence>
<comment type="caution">
    <text evidence="10">The sequence shown here is derived from an EMBL/GenBank/DDBJ whole genome shotgun (WGS) entry which is preliminary data.</text>
</comment>
<keyword evidence="7 8" id="KW-0472">Membrane</keyword>
<evidence type="ECO:0000313" key="11">
    <source>
        <dbReference type="Proteomes" id="UP000294662"/>
    </source>
</evidence>
<keyword evidence="3" id="KW-1003">Cell membrane</keyword>
<feature type="transmembrane region" description="Helical" evidence="8">
    <location>
        <begin position="290"/>
        <end position="308"/>
    </location>
</feature>
<evidence type="ECO:0000256" key="6">
    <source>
        <dbReference type="ARBA" id="ARBA00022989"/>
    </source>
</evidence>
<dbReference type="AlphaFoldDB" id="A0A4R5F182"/>
<evidence type="ECO:0000256" key="5">
    <source>
        <dbReference type="ARBA" id="ARBA00022692"/>
    </source>
</evidence>
<evidence type="ECO:0000259" key="9">
    <source>
        <dbReference type="Pfam" id="PF03088"/>
    </source>
</evidence>
<dbReference type="PANTHER" id="PTHR32196">
    <property type="entry name" value="ABC TRANSPORTER PERMEASE PROTEIN YPHD-RELATED-RELATED"/>
    <property type="match status" value="1"/>
</dbReference>